<dbReference type="PANTHER" id="PTHR30204:SF93">
    <property type="entry name" value="HTH MERR-TYPE DOMAIN-CONTAINING PROTEIN"/>
    <property type="match status" value="1"/>
</dbReference>
<dbReference type="PANTHER" id="PTHR30204">
    <property type="entry name" value="REDOX-CYCLING DRUG-SENSING TRANSCRIPTIONAL ACTIVATOR SOXR"/>
    <property type="match status" value="1"/>
</dbReference>
<keyword evidence="4" id="KW-1185">Reference proteome</keyword>
<dbReference type="SMART" id="SM00422">
    <property type="entry name" value="HTH_MERR"/>
    <property type="match status" value="1"/>
</dbReference>
<reference evidence="3 4" key="1">
    <citation type="submission" date="2021-06" db="EMBL/GenBank/DDBJ databases">
        <title>Genome-based taxonomic framework of Microbacterium strains isolated from marine environment, the description of four new species and reclassification of four preexisting species.</title>
        <authorList>
            <person name="Lee S.D."/>
            <person name="Kim S.-M."/>
            <person name="Byeon Y.-S."/>
            <person name="Yang H.L."/>
            <person name="Kim I.S."/>
        </authorList>
    </citation>
    <scope>NUCLEOTIDE SEQUENCE [LARGE SCALE GENOMIC DNA]</scope>
    <source>
        <strain evidence="3 4">KSW4-10</strain>
    </source>
</reference>
<evidence type="ECO:0000259" key="2">
    <source>
        <dbReference type="PROSITE" id="PS50937"/>
    </source>
</evidence>
<keyword evidence="1" id="KW-0238">DNA-binding</keyword>
<dbReference type="InterPro" id="IPR000551">
    <property type="entry name" value="MerR-type_HTH_dom"/>
</dbReference>
<organism evidence="3 4">
    <name type="scientific">Microbacterium aurugineum</name>
    <dbReference type="NCBI Taxonomy" id="2851642"/>
    <lineage>
        <taxon>Bacteria</taxon>
        <taxon>Bacillati</taxon>
        <taxon>Actinomycetota</taxon>
        <taxon>Actinomycetes</taxon>
        <taxon>Micrococcales</taxon>
        <taxon>Microbacteriaceae</taxon>
        <taxon>Microbacterium</taxon>
    </lineage>
</organism>
<dbReference type="InterPro" id="IPR009061">
    <property type="entry name" value="DNA-bd_dom_put_sf"/>
</dbReference>
<dbReference type="Proteomes" id="UP000830631">
    <property type="component" value="Chromosome"/>
</dbReference>
<dbReference type="PROSITE" id="PS50937">
    <property type="entry name" value="HTH_MERR_2"/>
    <property type="match status" value="1"/>
</dbReference>
<dbReference type="SUPFAM" id="SSF46955">
    <property type="entry name" value="Putative DNA-binding domain"/>
    <property type="match status" value="1"/>
</dbReference>
<proteinExistence type="predicted"/>
<protein>
    <submittedName>
        <fullName evidence="3">MerR family transcriptional regulator</fullName>
    </submittedName>
</protein>
<dbReference type="Gene3D" id="1.10.1660.10">
    <property type="match status" value="1"/>
</dbReference>
<dbReference type="EMBL" id="CP078078">
    <property type="protein sequence ID" value="UPL19581.1"/>
    <property type="molecule type" value="Genomic_DNA"/>
</dbReference>
<accession>A0ABY4J668</accession>
<name>A0ABY4J668_9MICO</name>
<gene>
    <name evidence="3" type="ORF">KV397_12570</name>
</gene>
<evidence type="ECO:0000313" key="4">
    <source>
        <dbReference type="Proteomes" id="UP000830631"/>
    </source>
</evidence>
<evidence type="ECO:0000313" key="3">
    <source>
        <dbReference type="EMBL" id="UPL19581.1"/>
    </source>
</evidence>
<dbReference type="CDD" id="cd00592">
    <property type="entry name" value="HTH_MerR-like"/>
    <property type="match status" value="1"/>
</dbReference>
<evidence type="ECO:0000256" key="1">
    <source>
        <dbReference type="ARBA" id="ARBA00023125"/>
    </source>
</evidence>
<sequence>MRIGEVADQTSLSFRTLRHYEDVGLVTPTGRTDGGFRLYTPKDVGRLMIVRRMKPLGYTLDEMRAVLDVVDALADEPDSEDLQERLSALRQEATARRERLASQVGMADEFLAQLAQFSAAESPPRPAR</sequence>
<dbReference type="PRINTS" id="PR00040">
    <property type="entry name" value="HTHMERR"/>
</dbReference>
<dbReference type="PROSITE" id="PS00552">
    <property type="entry name" value="HTH_MERR_1"/>
    <property type="match status" value="1"/>
</dbReference>
<dbReference type="InterPro" id="IPR047057">
    <property type="entry name" value="MerR_fam"/>
</dbReference>
<dbReference type="Pfam" id="PF13411">
    <property type="entry name" value="MerR_1"/>
    <property type="match status" value="1"/>
</dbReference>
<feature type="domain" description="HTH merR-type" evidence="2">
    <location>
        <begin position="1"/>
        <end position="69"/>
    </location>
</feature>